<proteinExistence type="predicted"/>
<feature type="transmembrane region" description="Helical" evidence="1">
    <location>
        <begin position="51"/>
        <end position="71"/>
    </location>
</feature>
<keyword evidence="1" id="KW-0812">Transmembrane</keyword>
<name>A0A4R2G7D9_9BACT</name>
<organism evidence="2 3">
    <name type="scientific">Natronoflexus pectinivorans</name>
    <dbReference type="NCBI Taxonomy" id="682526"/>
    <lineage>
        <taxon>Bacteria</taxon>
        <taxon>Pseudomonadati</taxon>
        <taxon>Bacteroidota</taxon>
        <taxon>Bacteroidia</taxon>
        <taxon>Marinilabiliales</taxon>
        <taxon>Marinilabiliaceae</taxon>
        <taxon>Natronoflexus</taxon>
    </lineage>
</organism>
<gene>
    <name evidence="2" type="ORF">EV194_12024</name>
</gene>
<keyword evidence="1" id="KW-1133">Transmembrane helix</keyword>
<reference evidence="2 3" key="1">
    <citation type="submission" date="2019-03" db="EMBL/GenBank/DDBJ databases">
        <title>Genomic Encyclopedia of Type Strains, Phase IV (KMG-IV): sequencing the most valuable type-strain genomes for metagenomic binning, comparative biology and taxonomic classification.</title>
        <authorList>
            <person name="Goeker M."/>
        </authorList>
    </citation>
    <scope>NUCLEOTIDE SEQUENCE [LARGE SCALE GENOMIC DNA]</scope>
    <source>
        <strain evidence="2 3">DSM 24179</strain>
    </source>
</reference>
<comment type="caution">
    <text evidence="2">The sequence shown here is derived from an EMBL/GenBank/DDBJ whole genome shotgun (WGS) entry which is preliminary data.</text>
</comment>
<evidence type="ECO:0000256" key="1">
    <source>
        <dbReference type="SAM" id="Phobius"/>
    </source>
</evidence>
<dbReference type="Proteomes" id="UP000295221">
    <property type="component" value="Unassembled WGS sequence"/>
</dbReference>
<keyword evidence="1" id="KW-0472">Membrane</keyword>
<evidence type="ECO:0000313" key="3">
    <source>
        <dbReference type="Proteomes" id="UP000295221"/>
    </source>
</evidence>
<feature type="transmembrane region" description="Helical" evidence="1">
    <location>
        <begin position="107"/>
        <end position="134"/>
    </location>
</feature>
<keyword evidence="3" id="KW-1185">Reference proteome</keyword>
<protein>
    <submittedName>
        <fullName evidence="2">Uncharacterized protein</fullName>
    </submittedName>
</protein>
<dbReference type="EMBL" id="SLWK01000020">
    <property type="protein sequence ID" value="TCO03646.1"/>
    <property type="molecule type" value="Genomic_DNA"/>
</dbReference>
<feature type="transmembrane region" description="Helical" evidence="1">
    <location>
        <begin position="12"/>
        <end position="36"/>
    </location>
</feature>
<accession>A0A4R2G7D9</accession>
<dbReference type="AlphaFoldDB" id="A0A4R2G7D9"/>
<sequence length="170" mass="19310">MTTQKQNSRQYFRSVSIIYFALLFGQVAFVTLTLYLNPGMNSEPDDSLRDVFIYIVPIFVVNGFVAGQIIFKSRLKKIKTYNNLSSKMVAYRGAMIIRLAMLEGASLFTITICFLTADLTFLAISVFIIIYFIILKPTVEKIAVDLELNRSEKIRIGNPNEVIAVFETNQ</sequence>
<evidence type="ECO:0000313" key="2">
    <source>
        <dbReference type="EMBL" id="TCO03646.1"/>
    </source>
</evidence>